<dbReference type="GO" id="GO:0000139">
    <property type="term" value="C:Golgi membrane"/>
    <property type="evidence" value="ECO:0007669"/>
    <property type="project" value="UniProtKB-SubCell"/>
</dbReference>
<dbReference type="Pfam" id="PF13334">
    <property type="entry name" value="DUF4094"/>
    <property type="match status" value="1"/>
</dbReference>
<dbReference type="PANTHER" id="PTHR11214">
    <property type="entry name" value="BETA-1,3-N-ACETYLGLUCOSAMINYLTRANSFERASE"/>
    <property type="match status" value="1"/>
</dbReference>
<evidence type="ECO:0000256" key="12">
    <source>
        <dbReference type="ARBA" id="ARBA00023211"/>
    </source>
</evidence>
<dbReference type="EC" id="2.4.1.-" evidence="13"/>
<gene>
    <name evidence="16" type="ORF">PVAP13_1NG059800</name>
</gene>
<evidence type="ECO:0000256" key="1">
    <source>
        <dbReference type="ARBA" id="ARBA00001936"/>
    </source>
</evidence>
<reference evidence="16" key="1">
    <citation type="submission" date="2020-05" db="EMBL/GenBank/DDBJ databases">
        <title>WGS assembly of Panicum virgatum.</title>
        <authorList>
            <person name="Lovell J.T."/>
            <person name="Jenkins J."/>
            <person name="Shu S."/>
            <person name="Juenger T.E."/>
            <person name="Schmutz J."/>
        </authorList>
    </citation>
    <scope>NUCLEOTIDE SEQUENCE</scope>
    <source>
        <strain evidence="16">AP13</strain>
    </source>
</reference>
<evidence type="ECO:0000256" key="5">
    <source>
        <dbReference type="ARBA" id="ARBA00022676"/>
    </source>
</evidence>
<feature type="domain" description="DUF4094" evidence="15">
    <location>
        <begin position="50"/>
        <end position="134"/>
    </location>
</feature>
<evidence type="ECO:0000256" key="11">
    <source>
        <dbReference type="ARBA" id="ARBA00023136"/>
    </source>
</evidence>
<keyword evidence="12 13" id="KW-0464">Manganese</keyword>
<evidence type="ECO:0000256" key="7">
    <source>
        <dbReference type="ARBA" id="ARBA00022692"/>
    </source>
</evidence>
<proteinExistence type="inferred from homology"/>
<evidence type="ECO:0000256" key="9">
    <source>
        <dbReference type="ARBA" id="ARBA00022989"/>
    </source>
</evidence>
<sequence length="429" mass="48565">MMQQQPMRLLLSWDFFFMNCEFIGCHIGTFFFCQFGPITGYGSSYAESRCICSFVLSSTGFRVMWTLPEASEIARPNANVEESNMPVAAECGSKKIQEKQDYRDILQVQDAHHDVQSLDKTIASLETELSAARSLQESLLNGSPVAEDFKVSESIGRRKYLMVIGINTAFSSRKRRDSIRYTWMPQGEKRKKLEEEKGIIIRFVIGHSAISGGIVDRAIEAEDRKHGDFMRIDHVEGYLALSGKTKTYFATAVSLWDADFYVKVDDDVHVNIATLGQILSRLALKPRVYIGCMKSGPVLSEKGVRYYEPEHWKFGESGNKYFRHATGQLYAISKDLATYISINKHILHKYINEDVSLGSWFIGLDVEHIDDKRLCCGTPPDCEWKAQAGNICAASFDWRCSGICNSEGRIWEVHNKCAEGEKALWNATF</sequence>
<dbReference type="InterPro" id="IPR002659">
    <property type="entry name" value="Glyco_trans_31"/>
</dbReference>
<comment type="cofactor">
    <cofactor evidence="1 13">
        <name>Mn(2+)</name>
        <dbReference type="ChEBI" id="CHEBI:29035"/>
    </cofactor>
</comment>
<keyword evidence="9" id="KW-1133">Transmembrane helix</keyword>
<dbReference type="FunFam" id="3.90.550.50:FF:000011">
    <property type="entry name" value="Hexosyltransferase"/>
    <property type="match status" value="1"/>
</dbReference>
<comment type="caution">
    <text evidence="16">The sequence shown here is derived from an EMBL/GenBank/DDBJ whole genome shotgun (WGS) entry which is preliminary data.</text>
</comment>
<dbReference type="Proteomes" id="UP000823388">
    <property type="component" value="Chromosome 1N"/>
</dbReference>
<dbReference type="InterPro" id="IPR025298">
    <property type="entry name" value="DUF4094"/>
</dbReference>
<keyword evidence="7" id="KW-0812">Transmembrane</keyword>
<protein>
    <recommendedName>
        <fullName evidence="13">Hexosyltransferase</fullName>
        <ecNumber evidence="13">2.4.1.-</ecNumber>
    </recommendedName>
</protein>
<dbReference type="GO" id="GO:0008378">
    <property type="term" value="F:galactosyltransferase activity"/>
    <property type="evidence" value="ECO:0007669"/>
    <property type="project" value="TreeGrafter"/>
</dbReference>
<comment type="similarity">
    <text evidence="4 13">Belongs to the glycosyltransferase 31 family.</text>
</comment>
<evidence type="ECO:0000259" key="15">
    <source>
        <dbReference type="Pfam" id="PF13334"/>
    </source>
</evidence>
<keyword evidence="6" id="KW-0808">Transferase</keyword>
<keyword evidence="8" id="KW-0735">Signal-anchor</keyword>
<name>A0A8T0WNH9_PANVG</name>
<evidence type="ECO:0000313" key="17">
    <source>
        <dbReference type="Proteomes" id="UP000823388"/>
    </source>
</evidence>
<evidence type="ECO:0000256" key="6">
    <source>
        <dbReference type="ARBA" id="ARBA00022679"/>
    </source>
</evidence>
<evidence type="ECO:0000256" key="14">
    <source>
        <dbReference type="SAM" id="Coils"/>
    </source>
</evidence>
<dbReference type="Pfam" id="PF01762">
    <property type="entry name" value="Galactosyl_T"/>
    <property type="match status" value="1"/>
</dbReference>
<organism evidence="16 17">
    <name type="scientific">Panicum virgatum</name>
    <name type="common">Blackwell switchgrass</name>
    <dbReference type="NCBI Taxonomy" id="38727"/>
    <lineage>
        <taxon>Eukaryota</taxon>
        <taxon>Viridiplantae</taxon>
        <taxon>Streptophyta</taxon>
        <taxon>Embryophyta</taxon>
        <taxon>Tracheophyta</taxon>
        <taxon>Spermatophyta</taxon>
        <taxon>Magnoliopsida</taxon>
        <taxon>Liliopsida</taxon>
        <taxon>Poales</taxon>
        <taxon>Poaceae</taxon>
        <taxon>PACMAD clade</taxon>
        <taxon>Panicoideae</taxon>
        <taxon>Panicodae</taxon>
        <taxon>Paniceae</taxon>
        <taxon>Panicinae</taxon>
        <taxon>Panicum</taxon>
        <taxon>Panicum sect. Hiantes</taxon>
    </lineage>
</organism>
<keyword evidence="17" id="KW-1185">Reference proteome</keyword>
<keyword evidence="14" id="KW-0175">Coiled coil</keyword>
<feature type="coiled-coil region" evidence="14">
    <location>
        <begin position="108"/>
        <end position="135"/>
    </location>
</feature>
<keyword evidence="5 13" id="KW-0328">Glycosyltransferase</keyword>
<dbReference type="PANTHER" id="PTHR11214:SF273">
    <property type="entry name" value="HEXOSYLTRANSFERASE"/>
    <property type="match status" value="1"/>
</dbReference>
<evidence type="ECO:0000256" key="8">
    <source>
        <dbReference type="ARBA" id="ARBA00022968"/>
    </source>
</evidence>
<keyword evidence="10 13" id="KW-0333">Golgi apparatus</keyword>
<evidence type="ECO:0000256" key="3">
    <source>
        <dbReference type="ARBA" id="ARBA00004922"/>
    </source>
</evidence>
<comment type="pathway">
    <text evidence="3">Protein modification; protein glycosylation.</text>
</comment>
<dbReference type="AlphaFoldDB" id="A0A8T0WNH9"/>
<keyword evidence="11" id="KW-0472">Membrane</keyword>
<evidence type="ECO:0000256" key="10">
    <source>
        <dbReference type="ARBA" id="ARBA00023034"/>
    </source>
</evidence>
<evidence type="ECO:0000256" key="4">
    <source>
        <dbReference type="ARBA" id="ARBA00008661"/>
    </source>
</evidence>
<dbReference type="EMBL" id="CM029038">
    <property type="protein sequence ID" value="KAG2648688.1"/>
    <property type="molecule type" value="Genomic_DNA"/>
</dbReference>
<evidence type="ECO:0000256" key="13">
    <source>
        <dbReference type="RuleBase" id="RU363063"/>
    </source>
</evidence>
<dbReference type="Gene3D" id="3.90.550.50">
    <property type="match status" value="1"/>
</dbReference>
<comment type="subcellular location">
    <subcellularLocation>
        <location evidence="2 13">Golgi apparatus membrane</location>
        <topology evidence="2 13">Single-pass type II membrane protein</topology>
    </subcellularLocation>
</comment>
<evidence type="ECO:0000313" key="16">
    <source>
        <dbReference type="EMBL" id="KAG2648688.1"/>
    </source>
</evidence>
<accession>A0A8T0WNH9</accession>
<evidence type="ECO:0000256" key="2">
    <source>
        <dbReference type="ARBA" id="ARBA00004323"/>
    </source>
</evidence>